<evidence type="ECO:0000256" key="7">
    <source>
        <dbReference type="ARBA" id="ARBA00049458"/>
    </source>
</evidence>
<feature type="transmembrane region" description="Helical" evidence="9">
    <location>
        <begin position="165"/>
        <end position="183"/>
    </location>
</feature>
<evidence type="ECO:0000256" key="5">
    <source>
        <dbReference type="ARBA" id="ARBA00023136"/>
    </source>
</evidence>
<dbReference type="PANTHER" id="PTHR31885:SF6">
    <property type="entry name" value="GH04784P"/>
    <property type="match status" value="1"/>
</dbReference>
<evidence type="ECO:0000256" key="9">
    <source>
        <dbReference type="SAM" id="Phobius"/>
    </source>
</evidence>
<feature type="transmembrane region" description="Helical" evidence="9">
    <location>
        <begin position="24"/>
        <end position="47"/>
    </location>
</feature>
<feature type="transmembrane region" description="Helical" evidence="9">
    <location>
        <begin position="235"/>
        <end position="253"/>
    </location>
</feature>
<keyword evidence="11" id="KW-1185">Reference proteome</keyword>
<keyword evidence="4 9" id="KW-1133">Transmembrane helix</keyword>
<keyword evidence="3 9" id="KW-0812">Transmembrane</keyword>
<evidence type="ECO:0000256" key="6">
    <source>
        <dbReference type="ARBA" id="ARBA00035673"/>
    </source>
</evidence>
<dbReference type="Pfam" id="PF07947">
    <property type="entry name" value="YhhN"/>
    <property type="match status" value="1"/>
</dbReference>
<dbReference type="Proteomes" id="UP000078046">
    <property type="component" value="Unassembled WGS sequence"/>
</dbReference>
<dbReference type="AlphaFoldDB" id="A0A177B712"/>
<dbReference type="GO" id="GO:0047408">
    <property type="term" value="F:alkenylglycerophosphocholine hydrolase activity"/>
    <property type="evidence" value="ECO:0007669"/>
    <property type="project" value="UniProtKB-EC"/>
</dbReference>
<comment type="similarity">
    <text evidence="2">Belongs to the TMEM86 family.</text>
</comment>
<reference evidence="10 11" key="1">
    <citation type="submission" date="2016-04" db="EMBL/GenBank/DDBJ databases">
        <title>The genome of Intoshia linei affirms orthonectids as highly simplified spiralians.</title>
        <authorList>
            <person name="Mikhailov K.V."/>
            <person name="Slusarev G.S."/>
            <person name="Nikitin M.A."/>
            <person name="Logacheva M.D."/>
            <person name="Penin A."/>
            <person name="Aleoshin V."/>
            <person name="Panchin Y.V."/>
        </authorList>
    </citation>
    <scope>NUCLEOTIDE SEQUENCE [LARGE SCALE GENOMIC DNA]</scope>
    <source>
        <strain evidence="10">Intl2013</strain>
        <tissue evidence="10">Whole animal</tissue>
    </source>
</reference>
<feature type="transmembrane region" description="Helical" evidence="9">
    <location>
        <begin position="92"/>
        <end position="108"/>
    </location>
</feature>
<dbReference type="InterPro" id="IPR012506">
    <property type="entry name" value="TMEM86B-like"/>
</dbReference>
<comment type="catalytic activity">
    <reaction evidence="7">
        <text>a 1-O-(1Z-alkenyl)-sn-glycero-3-phosphoethanolamine + H2O = a 2,3-saturated aldehyde + sn-glycero-3-phosphoethanolamine</text>
        <dbReference type="Rhea" id="RHEA:16905"/>
        <dbReference type="ChEBI" id="CHEBI:15377"/>
        <dbReference type="ChEBI" id="CHEBI:73359"/>
        <dbReference type="ChEBI" id="CHEBI:77288"/>
        <dbReference type="ChEBI" id="CHEBI:143890"/>
        <dbReference type="EC" id="3.3.2.2"/>
    </reaction>
</comment>
<evidence type="ECO:0000256" key="8">
    <source>
        <dbReference type="ARBA" id="ARBA00049560"/>
    </source>
</evidence>
<dbReference type="GO" id="GO:0016020">
    <property type="term" value="C:membrane"/>
    <property type="evidence" value="ECO:0007669"/>
    <property type="project" value="UniProtKB-SubCell"/>
</dbReference>
<gene>
    <name evidence="10" type="ORF">A3Q56_03036</name>
</gene>
<evidence type="ECO:0000313" key="11">
    <source>
        <dbReference type="Proteomes" id="UP000078046"/>
    </source>
</evidence>
<name>A0A177B712_9BILA</name>
<comment type="catalytic activity">
    <reaction evidence="8">
        <text>a 1-O-(1Z-alkenyl)-sn-glycero-3-phosphocholine + H2O = a 2,3-saturated aldehyde + sn-glycerol 3-phosphocholine</text>
        <dbReference type="Rhea" id="RHEA:22544"/>
        <dbReference type="ChEBI" id="CHEBI:15377"/>
        <dbReference type="ChEBI" id="CHEBI:16870"/>
        <dbReference type="ChEBI" id="CHEBI:73359"/>
        <dbReference type="ChEBI" id="CHEBI:77287"/>
        <dbReference type="EC" id="3.3.2.2"/>
    </reaction>
</comment>
<proteinExistence type="inferred from homology"/>
<feature type="transmembrane region" description="Helical" evidence="9">
    <location>
        <begin position="204"/>
        <end position="223"/>
    </location>
</feature>
<feature type="transmembrane region" description="Helical" evidence="9">
    <location>
        <begin position="59"/>
        <end position="80"/>
    </location>
</feature>
<dbReference type="EMBL" id="LWCA01000318">
    <property type="protein sequence ID" value="OAF69214.1"/>
    <property type="molecule type" value="Genomic_DNA"/>
</dbReference>
<comment type="subcellular location">
    <subcellularLocation>
        <location evidence="1">Membrane</location>
        <topology evidence="1">Multi-pass membrane protein</topology>
    </subcellularLocation>
</comment>
<dbReference type="PANTHER" id="PTHR31885">
    <property type="entry name" value="GH04784P"/>
    <property type="match status" value="1"/>
</dbReference>
<dbReference type="OrthoDB" id="2133758at2759"/>
<evidence type="ECO:0000256" key="2">
    <source>
        <dbReference type="ARBA" id="ARBA00007375"/>
    </source>
</evidence>
<protein>
    <recommendedName>
        <fullName evidence="6">lysoplasmalogenase</fullName>
        <ecNumber evidence="6">3.3.2.2</ecNumber>
    </recommendedName>
</protein>
<evidence type="ECO:0000256" key="3">
    <source>
        <dbReference type="ARBA" id="ARBA00022692"/>
    </source>
</evidence>
<feature type="transmembrane region" description="Helical" evidence="9">
    <location>
        <begin position="141"/>
        <end position="159"/>
    </location>
</feature>
<dbReference type="EC" id="3.3.2.2" evidence="6"/>
<evidence type="ECO:0000256" key="4">
    <source>
        <dbReference type="ARBA" id="ARBA00022989"/>
    </source>
</evidence>
<comment type="caution">
    <text evidence="10">The sequence shown here is derived from an EMBL/GenBank/DDBJ whole genome shotgun (WGS) entry which is preliminary data.</text>
</comment>
<evidence type="ECO:0000313" key="10">
    <source>
        <dbReference type="EMBL" id="OAF69214.1"/>
    </source>
</evidence>
<sequence>MVKSNRKSRICRSIGRDPVAPKDVVISVGPKLILFIQTVMIFFLIYPNDDSILNSNKEYHVLIKIFPIVSLIVFVILNGMKLSNIYTYPRRIMVGLMFSMVGDILMVYKEEYLLYGIFSFAMAHIYYSLAFGIIPSNHPKSATLIACTIFFIVRIMHPYLINEDFIKFVFLHVYASIIGYMCWRSIVRVNFLNDLWSWTKLSGCIGAILFFMSDIILCYNIFAEPIYESHKVIMITYYAGQMCIALSVVDYRVDYLLNKQN</sequence>
<accession>A0A177B712</accession>
<evidence type="ECO:0000256" key="1">
    <source>
        <dbReference type="ARBA" id="ARBA00004141"/>
    </source>
</evidence>
<keyword evidence="5 9" id="KW-0472">Membrane</keyword>
<feature type="transmembrane region" description="Helical" evidence="9">
    <location>
        <begin position="114"/>
        <end position="134"/>
    </location>
</feature>
<organism evidence="10 11">
    <name type="scientific">Intoshia linei</name>
    <dbReference type="NCBI Taxonomy" id="1819745"/>
    <lineage>
        <taxon>Eukaryota</taxon>
        <taxon>Metazoa</taxon>
        <taxon>Spiralia</taxon>
        <taxon>Lophotrochozoa</taxon>
        <taxon>Mesozoa</taxon>
        <taxon>Orthonectida</taxon>
        <taxon>Rhopaluridae</taxon>
        <taxon>Intoshia</taxon>
    </lineage>
</organism>